<sequence>MPLYSLWPYLPLIIRFCVPHMMPFCVPFMKPLYPIIKSLVSQIRRISSANEAMSLNSSLDFEETNSHLELDTSLD</sequence>
<gene>
    <name evidence="1" type="ORF">CEXT_644211</name>
</gene>
<keyword evidence="2" id="KW-1185">Reference proteome</keyword>
<dbReference type="EMBL" id="BPLR01008421">
    <property type="protein sequence ID" value="GIY24561.1"/>
    <property type="molecule type" value="Genomic_DNA"/>
</dbReference>
<comment type="caution">
    <text evidence="1">The sequence shown here is derived from an EMBL/GenBank/DDBJ whole genome shotgun (WGS) entry which is preliminary data.</text>
</comment>
<protein>
    <submittedName>
        <fullName evidence="1">Uncharacterized protein</fullName>
    </submittedName>
</protein>
<dbReference type="AlphaFoldDB" id="A0AAV4RUT4"/>
<organism evidence="1 2">
    <name type="scientific">Caerostris extrusa</name>
    <name type="common">Bark spider</name>
    <name type="synonym">Caerostris bankana</name>
    <dbReference type="NCBI Taxonomy" id="172846"/>
    <lineage>
        <taxon>Eukaryota</taxon>
        <taxon>Metazoa</taxon>
        <taxon>Ecdysozoa</taxon>
        <taxon>Arthropoda</taxon>
        <taxon>Chelicerata</taxon>
        <taxon>Arachnida</taxon>
        <taxon>Araneae</taxon>
        <taxon>Araneomorphae</taxon>
        <taxon>Entelegynae</taxon>
        <taxon>Araneoidea</taxon>
        <taxon>Araneidae</taxon>
        <taxon>Caerostris</taxon>
    </lineage>
</organism>
<proteinExistence type="predicted"/>
<accession>A0AAV4RUT4</accession>
<reference evidence="1 2" key="1">
    <citation type="submission" date="2021-06" db="EMBL/GenBank/DDBJ databases">
        <title>Caerostris extrusa draft genome.</title>
        <authorList>
            <person name="Kono N."/>
            <person name="Arakawa K."/>
        </authorList>
    </citation>
    <scope>NUCLEOTIDE SEQUENCE [LARGE SCALE GENOMIC DNA]</scope>
</reference>
<dbReference type="Proteomes" id="UP001054945">
    <property type="component" value="Unassembled WGS sequence"/>
</dbReference>
<evidence type="ECO:0000313" key="2">
    <source>
        <dbReference type="Proteomes" id="UP001054945"/>
    </source>
</evidence>
<name>A0AAV4RUT4_CAEEX</name>
<evidence type="ECO:0000313" key="1">
    <source>
        <dbReference type="EMBL" id="GIY24561.1"/>
    </source>
</evidence>